<reference evidence="1 2" key="1">
    <citation type="journal article" date="2014" name="Genome Biol. Evol.">
        <title>The genome of the myxosporean Thelohanellus kitauei shows adaptations to nutrient acquisition within its fish host.</title>
        <authorList>
            <person name="Yang Y."/>
            <person name="Xiong J."/>
            <person name="Zhou Z."/>
            <person name="Huo F."/>
            <person name="Miao W."/>
            <person name="Ran C."/>
            <person name="Liu Y."/>
            <person name="Zhang J."/>
            <person name="Feng J."/>
            <person name="Wang M."/>
            <person name="Wang M."/>
            <person name="Wang L."/>
            <person name="Yao B."/>
        </authorList>
    </citation>
    <scope>NUCLEOTIDE SEQUENCE [LARGE SCALE GENOMIC DNA]</scope>
    <source>
        <strain evidence="1">Wuqing</strain>
    </source>
</reference>
<sequence length="99" mass="11827">MQRSLSILRFLSTFKTILFAYSKFKRQQKMTKTLNLICEIINKRTIIECYIRRPHDNICSKTLCGRMFPTPGLVCHFTTNQLMFIKKIYNHLNKYSIQC</sequence>
<dbReference type="AlphaFoldDB" id="A0A0C2JB86"/>
<keyword evidence="2" id="KW-1185">Reference proteome</keyword>
<name>A0A0C2JB86_THEKT</name>
<dbReference type="EMBL" id="JWZT01000027">
    <property type="protein sequence ID" value="KII75114.1"/>
    <property type="molecule type" value="Genomic_DNA"/>
</dbReference>
<protein>
    <submittedName>
        <fullName evidence="1">Uncharacterized protein</fullName>
    </submittedName>
</protein>
<accession>A0A0C2JB86</accession>
<evidence type="ECO:0000313" key="2">
    <source>
        <dbReference type="Proteomes" id="UP000031668"/>
    </source>
</evidence>
<proteinExistence type="predicted"/>
<dbReference type="Proteomes" id="UP000031668">
    <property type="component" value="Unassembled WGS sequence"/>
</dbReference>
<gene>
    <name evidence="1" type="ORF">RF11_04464</name>
</gene>
<evidence type="ECO:0000313" key="1">
    <source>
        <dbReference type="EMBL" id="KII75114.1"/>
    </source>
</evidence>
<organism evidence="1 2">
    <name type="scientific">Thelohanellus kitauei</name>
    <name type="common">Myxosporean</name>
    <dbReference type="NCBI Taxonomy" id="669202"/>
    <lineage>
        <taxon>Eukaryota</taxon>
        <taxon>Metazoa</taxon>
        <taxon>Cnidaria</taxon>
        <taxon>Myxozoa</taxon>
        <taxon>Myxosporea</taxon>
        <taxon>Bivalvulida</taxon>
        <taxon>Platysporina</taxon>
        <taxon>Myxobolidae</taxon>
        <taxon>Thelohanellus</taxon>
    </lineage>
</organism>
<comment type="caution">
    <text evidence="1">The sequence shown here is derived from an EMBL/GenBank/DDBJ whole genome shotgun (WGS) entry which is preliminary data.</text>
</comment>